<feature type="chain" id="PRO_5005120020" description="Protein disulfide-isomerase" evidence="14">
    <location>
        <begin position="19"/>
        <end position="583"/>
    </location>
</feature>
<comment type="subcellular location">
    <subcellularLocation>
        <location evidence="2">Endoplasmic reticulum lumen</location>
    </subcellularLocation>
</comment>
<dbReference type="FunFam" id="3.40.30.10:FF:000134">
    <property type="entry name" value="Protein disulfide-isomerase"/>
    <property type="match status" value="1"/>
</dbReference>
<dbReference type="OMA" id="FRSKHEP"/>
<feature type="domain" description="Thioredoxin" evidence="16">
    <location>
        <begin position="422"/>
        <end position="550"/>
    </location>
</feature>
<keyword evidence="18" id="KW-1185">Reference proteome</keyword>
<reference evidence="17 18" key="1">
    <citation type="journal article" date="2014" name="Nature">
        <title>The genome of the recently domesticated crop plant sugar beet (Beta vulgaris).</title>
        <authorList>
            <person name="Dohm J.C."/>
            <person name="Minoche A.E."/>
            <person name="Holtgrawe D."/>
            <person name="Capella-Gutierrez S."/>
            <person name="Zakrzewski F."/>
            <person name="Tafer H."/>
            <person name="Rupp O."/>
            <person name="Sorensen T.R."/>
            <person name="Stracke R."/>
            <person name="Reinhardt R."/>
            <person name="Goesmann A."/>
            <person name="Kraft T."/>
            <person name="Schulz B."/>
            <person name="Stadler P.F."/>
            <person name="Schmidt T."/>
            <person name="Gabaldon T."/>
            <person name="Lehrach H."/>
            <person name="Weisshaar B."/>
            <person name="Himmelbauer H."/>
        </authorList>
    </citation>
    <scope>NUCLEOTIDE SEQUENCE [LARGE SCALE GENOMIC DNA]</scope>
    <source>
        <tissue evidence="17">Taproot</tissue>
    </source>
</reference>
<proteinExistence type="inferred from homology"/>
<dbReference type="Pfam" id="PF00085">
    <property type="entry name" value="Thioredoxin"/>
    <property type="match status" value="2"/>
</dbReference>
<feature type="disulfide bond" description="Redox-active" evidence="12">
    <location>
        <begin position="129"/>
        <end position="132"/>
    </location>
</feature>
<gene>
    <name evidence="17" type="ORF">BVRB_3g070560</name>
</gene>
<dbReference type="PRINTS" id="PR00421">
    <property type="entry name" value="THIOREDOXIN"/>
</dbReference>
<dbReference type="CDD" id="cd02995">
    <property type="entry name" value="PDI_a_PDI_a'_C"/>
    <property type="match status" value="1"/>
</dbReference>
<dbReference type="SUPFAM" id="SSF52833">
    <property type="entry name" value="Thioredoxin-like"/>
    <property type="match status" value="4"/>
</dbReference>
<keyword evidence="6" id="KW-0256">Endoplasmic reticulum</keyword>
<dbReference type="AlphaFoldDB" id="A0A0J8BF08"/>
<evidence type="ECO:0000256" key="6">
    <source>
        <dbReference type="ARBA" id="ARBA00022824"/>
    </source>
</evidence>
<evidence type="ECO:0000256" key="11">
    <source>
        <dbReference type="ARBA" id="ARBA00054003"/>
    </source>
</evidence>
<dbReference type="PROSITE" id="PS51352">
    <property type="entry name" value="THIOREDOXIN_2"/>
    <property type="match status" value="2"/>
</dbReference>
<accession>A0A0J8BF08</accession>
<name>A0A0J8BF08_BETVV</name>
<evidence type="ECO:0000256" key="9">
    <source>
        <dbReference type="ARBA" id="ARBA00023235"/>
    </source>
</evidence>
<dbReference type="GO" id="GO:0006457">
    <property type="term" value="P:protein folding"/>
    <property type="evidence" value="ECO:0007669"/>
    <property type="project" value="TreeGrafter"/>
</dbReference>
<organism evidence="17 18">
    <name type="scientific">Beta vulgaris subsp. vulgaris</name>
    <name type="common">Beet</name>
    <dbReference type="NCBI Taxonomy" id="3555"/>
    <lineage>
        <taxon>Eukaryota</taxon>
        <taxon>Viridiplantae</taxon>
        <taxon>Streptophyta</taxon>
        <taxon>Embryophyta</taxon>
        <taxon>Tracheophyta</taxon>
        <taxon>Spermatophyta</taxon>
        <taxon>Magnoliopsida</taxon>
        <taxon>eudicotyledons</taxon>
        <taxon>Gunneridae</taxon>
        <taxon>Pentapetalae</taxon>
        <taxon>Caryophyllales</taxon>
        <taxon>Chenopodiaceae</taxon>
        <taxon>Betoideae</taxon>
        <taxon>Beta</taxon>
    </lineage>
</organism>
<feature type="region of interest" description="Disordered" evidence="15">
    <location>
        <begin position="555"/>
        <end position="583"/>
    </location>
</feature>
<dbReference type="CDD" id="cd02961">
    <property type="entry name" value="PDI_a_family"/>
    <property type="match status" value="1"/>
</dbReference>
<evidence type="ECO:0000313" key="17">
    <source>
        <dbReference type="EMBL" id="KMS98613.1"/>
    </source>
</evidence>
<evidence type="ECO:0000256" key="12">
    <source>
        <dbReference type="PIRSR" id="PIRSR605792-51"/>
    </source>
</evidence>
<feature type="disulfide bond" description="Redox-active" evidence="12">
    <location>
        <begin position="470"/>
        <end position="473"/>
    </location>
</feature>
<evidence type="ECO:0000256" key="4">
    <source>
        <dbReference type="ARBA" id="ARBA00022729"/>
    </source>
</evidence>
<dbReference type="Pfam" id="PF13848">
    <property type="entry name" value="Thioredoxin_6"/>
    <property type="match status" value="1"/>
</dbReference>
<dbReference type="KEGG" id="bvg:104906982"/>
<keyword evidence="4 14" id="KW-0732">Signal</keyword>
<dbReference type="Gramene" id="KMS98613">
    <property type="protein sequence ID" value="KMS98613"/>
    <property type="gene ID" value="BVRB_3g070560"/>
</dbReference>
<dbReference type="eggNOG" id="KOG0190">
    <property type="taxonomic scope" value="Eukaryota"/>
</dbReference>
<keyword evidence="10 12" id="KW-0676">Redox-active center</keyword>
<dbReference type="InterPro" id="IPR017937">
    <property type="entry name" value="Thioredoxin_CS"/>
</dbReference>
<evidence type="ECO:0000256" key="14">
    <source>
        <dbReference type="RuleBase" id="RU361130"/>
    </source>
</evidence>
<evidence type="ECO:0000256" key="10">
    <source>
        <dbReference type="ARBA" id="ARBA00023284"/>
    </source>
</evidence>
<comment type="catalytic activity">
    <reaction evidence="1 14">
        <text>Catalyzes the rearrangement of -S-S- bonds in proteins.</text>
        <dbReference type="EC" id="5.3.4.1"/>
    </reaction>
</comment>
<protein>
    <recommendedName>
        <fullName evidence="14">Protein disulfide-isomerase</fullName>
        <ecNumber evidence="14">5.3.4.1</ecNumber>
    </recommendedName>
</protein>
<dbReference type="InterPro" id="IPR005792">
    <property type="entry name" value="Prot_disulphide_isomerase"/>
</dbReference>
<dbReference type="InterPro" id="IPR036249">
    <property type="entry name" value="Thioredoxin-like_sf"/>
</dbReference>
<evidence type="ECO:0000256" key="1">
    <source>
        <dbReference type="ARBA" id="ARBA00001182"/>
    </source>
</evidence>
<dbReference type="NCBIfam" id="TIGR01126">
    <property type="entry name" value="pdi_dom"/>
    <property type="match status" value="1"/>
</dbReference>
<evidence type="ECO:0000256" key="13">
    <source>
        <dbReference type="RuleBase" id="RU004208"/>
    </source>
</evidence>
<keyword evidence="7 12" id="KW-1015">Disulfide bond</keyword>
<dbReference type="CDD" id="cd02982">
    <property type="entry name" value="PDI_b'_family"/>
    <property type="match status" value="1"/>
</dbReference>
<dbReference type="PROSITE" id="PS00194">
    <property type="entry name" value="THIOREDOXIN_1"/>
    <property type="match status" value="1"/>
</dbReference>
<dbReference type="GO" id="GO:0003756">
    <property type="term" value="F:protein disulfide isomerase activity"/>
    <property type="evidence" value="ECO:0007669"/>
    <property type="project" value="UniProtKB-EC"/>
</dbReference>
<evidence type="ECO:0000259" key="16">
    <source>
        <dbReference type="PROSITE" id="PS51352"/>
    </source>
</evidence>
<feature type="signal peptide" evidence="14">
    <location>
        <begin position="1"/>
        <end position="18"/>
    </location>
</feature>
<dbReference type="Gene3D" id="3.40.30.10">
    <property type="entry name" value="Glutaredoxin"/>
    <property type="match status" value="4"/>
</dbReference>
<dbReference type="FunFam" id="3.40.30.10:FF:000023">
    <property type="entry name" value="Protein disulfide-isomerase"/>
    <property type="match status" value="1"/>
</dbReference>
<dbReference type="NCBIfam" id="TIGR01130">
    <property type="entry name" value="ER_PDI_fam"/>
    <property type="match status" value="1"/>
</dbReference>
<evidence type="ECO:0000256" key="5">
    <source>
        <dbReference type="ARBA" id="ARBA00022737"/>
    </source>
</evidence>
<keyword evidence="5" id="KW-0677">Repeat</keyword>
<dbReference type="FunFam" id="3.40.30.10:FF:000109">
    <property type="entry name" value="Protein disulfide-isomerase"/>
    <property type="match status" value="1"/>
</dbReference>
<keyword evidence="9 14" id="KW-0413">Isomerase</keyword>
<evidence type="ECO:0000256" key="3">
    <source>
        <dbReference type="ARBA" id="ARBA00006347"/>
    </source>
</evidence>
<dbReference type="GO" id="GO:0005788">
    <property type="term" value="C:endoplasmic reticulum lumen"/>
    <property type="evidence" value="ECO:0007669"/>
    <property type="project" value="UniProtKB-SubCell"/>
</dbReference>
<sequence length="583" mass="64673">MAALKTLLLLLLPLLVLATTVSIVATANDTTKTVTTSTAVDIDDDEDLSFLDEPKAPKDYPDYADPNYRPQGDDIDYKSFEDFQQWDESKAPPAPVIKEKDVVVLNKTNFDEFISNTKNIMVQFYAPWCGYCKKLVPEYAAAATELKEGGFDVVLAKVDATQETELADKYKVDGFPALFFFTDGAIKSYEGDRTRDAIVSWLKKKTGHAVYNVTSTEEAEDIFLAETKLVVAYVDSLTGSDSEVLDAAAKQEDDVNFYQTTSSDVAKVFQIDTDAKRPAVVLLKKEIEKLSKFDGDFSKSAIVDFVSSNKHPLVITFTMESASFVFEGPIQNQLFLFAPAKQSEKLIPTLVEAAKAFKGKIIFSYVQMENKDYGKPMIDFFGVDGDAPRVLAYTGHADRRKFFMEGDITSDNIKSFAEDFLADKLRPFYKSDLIPETNEGDVKIVVGKNFEEIVLDESKDVLLEIYAPWCSHCQALEPSYSRLAKHLRGVESLVVAKMDGTKNEHPKALVQGFPTILFFPAGNESSDPIIFDSDSVTGAALYKFLKKHVTTPFKIEKPSSEGGEPVTIETEAANGSPDVKDEL</sequence>
<dbReference type="CDD" id="cd02981">
    <property type="entry name" value="PDI_b_family"/>
    <property type="match status" value="1"/>
</dbReference>
<feature type="domain" description="Thioredoxin" evidence="16">
    <location>
        <begin position="54"/>
        <end position="207"/>
    </location>
</feature>
<dbReference type="FunFam" id="3.40.30.10:FF:000042">
    <property type="entry name" value="protein disulfide-isomerase A2"/>
    <property type="match status" value="1"/>
</dbReference>
<dbReference type="EC" id="5.3.4.1" evidence="14"/>
<dbReference type="PANTHER" id="PTHR18929">
    <property type="entry name" value="PROTEIN DISULFIDE ISOMERASE"/>
    <property type="match status" value="1"/>
</dbReference>
<dbReference type="GO" id="GO:0005829">
    <property type="term" value="C:cytosol"/>
    <property type="evidence" value="ECO:0007669"/>
    <property type="project" value="EnsemblPlants"/>
</dbReference>
<dbReference type="GO" id="GO:0034976">
    <property type="term" value="P:response to endoplasmic reticulum stress"/>
    <property type="evidence" value="ECO:0007669"/>
    <property type="project" value="EnsemblPlants"/>
</dbReference>
<dbReference type="PANTHER" id="PTHR18929:SF246">
    <property type="entry name" value="PROTEIN DISULFIDE ISOMERASE-LIKE 1-4"/>
    <property type="match status" value="1"/>
</dbReference>
<evidence type="ECO:0000256" key="2">
    <source>
        <dbReference type="ARBA" id="ARBA00004319"/>
    </source>
</evidence>
<keyword evidence="8" id="KW-0325">Glycoprotein</keyword>
<evidence type="ECO:0000256" key="8">
    <source>
        <dbReference type="ARBA" id="ARBA00023180"/>
    </source>
</evidence>
<dbReference type="InterPro" id="IPR005788">
    <property type="entry name" value="PDI_thioredoxin-like_dom"/>
</dbReference>
<evidence type="ECO:0000313" key="18">
    <source>
        <dbReference type="Proteomes" id="UP000035740"/>
    </source>
</evidence>
<evidence type="ECO:0000256" key="7">
    <source>
        <dbReference type="ARBA" id="ARBA00023157"/>
    </source>
</evidence>
<dbReference type="InterPro" id="IPR013766">
    <property type="entry name" value="Thioredoxin_domain"/>
</dbReference>
<dbReference type="EMBL" id="KQ090249">
    <property type="protein sequence ID" value="KMS98613.1"/>
    <property type="molecule type" value="Genomic_DNA"/>
</dbReference>
<dbReference type="OrthoDB" id="427280at2759"/>
<evidence type="ECO:0000256" key="15">
    <source>
        <dbReference type="SAM" id="MobiDB-lite"/>
    </source>
</evidence>
<comment type="similarity">
    <text evidence="3 13">Belongs to the protein disulfide isomerase family.</text>
</comment>
<comment type="function">
    <text evidence="11">Acts as a protein-folding catalyst that interacts with nascent polypeptides to catalyze the formation, isomerization, and reduction or oxidation of disulfide bonds.</text>
</comment>
<dbReference type="Proteomes" id="UP000035740">
    <property type="component" value="Unassembled WGS sequence"/>
</dbReference>